<dbReference type="AlphaFoldDB" id="X1DR32"/>
<organism evidence="1">
    <name type="scientific">marine sediment metagenome</name>
    <dbReference type="NCBI Taxonomy" id="412755"/>
    <lineage>
        <taxon>unclassified sequences</taxon>
        <taxon>metagenomes</taxon>
        <taxon>ecological metagenomes</taxon>
    </lineage>
</organism>
<comment type="caution">
    <text evidence="1">The sequence shown here is derived from an EMBL/GenBank/DDBJ whole genome shotgun (WGS) entry which is preliminary data.</text>
</comment>
<reference evidence="1" key="1">
    <citation type="journal article" date="2014" name="Front. Microbiol.">
        <title>High frequency of phylogenetically diverse reductive dehalogenase-homologous genes in deep subseafloor sedimentary metagenomes.</title>
        <authorList>
            <person name="Kawai M."/>
            <person name="Futagami T."/>
            <person name="Toyoda A."/>
            <person name="Takaki Y."/>
            <person name="Nishi S."/>
            <person name="Hori S."/>
            <person name="Arai W."/>
            <person name="Tsubouchi T."/>
            <person name="Morono Y."/>
            <person name="Uchiyama I."/>
            <person name="Ito T."/>
            <person name="Fujiyama A."/>
            <person name="Inagaki F."/>
            <person name="Takami H."/>
        </authorList>
    </citation>
    <scope>NUCLEOTIDE SEQUENCE</scope>
    <source>
        <strain evidence="1">Expedition CK06-06</strain>
    </source>
</reference>
<gene>
    <name evidence="1" type="ORF">S01H4_45404</name>
</gene>
<evidence type="ECO:0000313" key="1">
    <source>
        <dbReference type="EMBL" id="GAG98871.1"/>
    </source>
</evidence>
<sequence>MKIDLHTEKGNDNLVLRKWLLHTEKNEYQSNFNYPIITLKI</sequence>
<accession>X1DR32</accession>
<name>X1DR32_9ZZZZ</name>
<proteinExistence type="predicted"/>
<dbReference type="EMBL" id="BART01025273">
    <property type="protein sequence ID" value="GAG98871.1"/>
    <property type="molecule type" value="Genomic_DNA"/>
</dbReference>
<protein>
    <submittedName>
        <fullName evidence="1">Uncharacterized protein</fullName>
    </submittedName>
</protein>